<dbReference type="Gene3D" id="2.40.70.10">
    <property type="entry name" value="Acid Proteases"/>
    <property type="match status" value="1"/>
</dbReference>
<reference evidence="3" key="1">
    <citation type="submission" date="2023-03" db="EMBL/GenBank/DDBJ databases">
        <title>Massive genome expansion in bonnet fungi (Mycena s.s.) driven by repeated elements and novel gene families across ecological guilds.</title>
        <authorList>
            <consortium name="Lawrence Berkeley National Laboratory"/>
            <person name="Harder C.B."/>
            <person name="Miyauchi S."/>
            <person name="Viragh M."/>
            <person name="Kuo A."/>
            <person name="Thoen E."/>
            <person name="Andreopoulos B."/>
            <person name="Lu D."/>
            <person name="Skrede I."/>
            <person name="Drula E."/>
            <person name="Henrissat B."/>
            <person name="Morin E."/>
            <person name="Kohler A."/>
            <person name="Barry K."/>
            <person name="LaButti K."/>
            <person name="Morin E."/>
            <person name="Salamov A."/>
            <person name="Lipzen A."/>
            <person name="Mereny Z."/>
            <person name="Hegedus B."/>
            <person name="Baldrian P."/>
            <person name="Stursova M."/>
            <person name="Weitz H."/>
            <person name="Taylor A."/>
            <person name="Grigoriev I.V."/>
            <person name="Nagy L.G."/>
            <person name="Martin F."/>
            <person name="Kauserud H."/>
        </authorList>
    </citation>
    <scope>NUCLEOTIDE SEQUENCE</scope>
    <source>
        <strain evidence="3">9144</strain>
    </source>
</reference>
<evidence type="ECO:0000313" key="4">
    <source>
        <dbReference type="Proteomes" id="UP001219525"/>
    </source>
</evidence>
<keyword evidence="1" id="KW-0175">Coiled coil</keyword>
<feature type="region of interest" description="Disordered" evidence="2">
    <location>
        <begin position="638"/>
        <end position="671"/>
    </location>
</feature>
<dbReference type="Proteomes" id="UP001219525">
    <property type="component" value="Unassembled WGS sequence"/>
</dbReference>
<dbReference type="InterPro" id="IPR021109">
    <property type="entry name" value="Peptidase_aspartic_dom_sf"/>
</dbReference>
<feature type="compositionally biased region" description="Basic and acidic residues" evidence="2">
    <location>
        <begin position="327"/>
        <end position="353"/>
    </location>
</feature>
<feature type="region of interest" description="Disordered" evidence="2">
    <location>
        <begin position="1141"/>
        <end position="1160"/>
    </location>
</feature>
<protein>
    <submittedName>
        <fullName evidence="3">Uncharacterized protein</fullName>
    </submittedName>
</protein>
<organism evidence="3 4">
    <name type="scientific">Mycena pura</name>
    <dbReference type="NCBI Taxonomy" id="153505"/>
    <lineage>
        <taxon>Eukaryota</taxon>
        <taxon>Fungi</taxon>
        <taxon>Dikarya</taxon>
        <taxon>Basidiomycota</taxon>
        <taxon>Agaricomycotina</taxon>
        <taxon>Agaricomycetes</taxon>
        <taxon>Agaricomycetidae</taxon>
        <taxon>Agaricales</taxon>
        <taxon>Marasmiineae</taxon>
        <taxon>Mycenaceae</taxon>
        <taxon>Mycena</taxon>
    </lineage>
</organism>
<dbReference type="SUPFAM" id="SSF56672">
    <property type="entry name" value="DNA/RNA polymerases"/>
    <property type="match status" value="1"/>
</dbReference>
<feature type="compositionally biased region" description="Low complexity" evidence="2">
    <location>
        <begin position="581"/>
        <end position="595"/>
    </location>
</feature>
<dbReference type="PANTHER" id="PTHR24559">
    <property type="entry name" value="TRANSPOSON TY3-I GAG-POL POLYPROTEIN"/>
    <property type="match status" value="1"/>
</dbReference>
<dbReference type="InterPro" id="IPR043128">
    <property type="entry name" value="Rev_trsase/Diguanyl_cyclase"/>
</dbReference>
<dbReference type="Gene3D" id="3.10.10.10">
    <property type="entry name" value="HIV Type 1 Reverse Transcriptase, subunit A, domain 1"/>
    <property type="match status" value="1"/>
</dbReference>
<feature type="compositionally biased region" description="Gly residues" evidence="2">
    <location>
        <begin position="434"/>
        <end position="451"/>
    </location>
</feature>
<feature type="region of interest" description="Disordered" evidence="2">
    <location>
        <begin position="141"/>
        <end position="182"/>
    </location>
</feature>
<dbReference type="EMBL" id="JARJCW010000001">
    <property type="protein sequence ID" value="KAJ7230577.1"/>
    <property type="molecule type" value="Genomic_DNA"/>
</dbReference>
<feature type="compositionally biased region" description="Basic and acidic residues" evidence="2">
    <location>
        <begin position="552"/>
        <end position="577"/>
    </location>
</feature>
<dbReference type="CDD" id="cd00303">
    <property type="entry name" value="retropepsin_like"/>
    <property type="match status" value="1"/>
</dbReference>
<feature type="region of interest" description="Disordered" evidence="2">
    <location>
        <begin position="305"/>
        <end position="611"/>
    </location>
</feature>
<dbReference type="AlphaFoldDB" id="A0AAD6YVI4"/>
<dbReference type="InterPro" id="IPR043502">
    <property type="entry name" value="DNA/RNA_pol_sf"/>
</dbReference>
<dbReference type="InterPro" id="IPR053134">
    <property type="entry name" value="RNA-dir_DNA_polymerase"/>
</dbReference>
<accession>A0AAD6YVI4</accession>
<sequence length="1160" mass="128101">MLNRPRSHKSTKPATRAPRAAFVLQVETDDDDLVPDAADPPPPITYPLLIMGIDYDRRDQGDKGDSPSSPINPLAAATKIAVPTAQHSPAAPPVASTSSRTAIASWRRLTTRVGQALRSGFRRWSAVHRSTRWTFPAASVSGMSANAREAQRREKHPKPLQPSLAETSPQNSPVRPRPMVPPSASLQAALNAACAALAVGGSSPEDAWQREDALNRVRNEMGVQASPEEIKFAEYLAALDAEKQRDEQRRELAPRKRAELEEQLQALEYAAAQKHAEAEQLHQALSEQLEIESRRAPSVALQKSKLGNGKVPVNSPEATVPPLKTETQSDWKTRVALQHWREGELADHGESRIPDQAAQASTSYANGDINPTQRVSSHSRVKMRYSTVPAPGGDPGGPSDSSDDERGRDPPPPRGPPNLSGHSGHNRRPAGNGRNPGGGGPSDPGGSGDPPGGNPFTWDPNDDTLPRRQDANTAVTSFMAAIQRDRGRPGVQQRFGRGGRKFVPYRYNGGGKGQENDHDQEAGQRGGRNRPPNNPQNSKLQPWQRPWNKNPNVDKDKIQRKDDKRRPEFMHAARSEDGQDNQDNAPANDSNAASDPDTDPNSGNDTGGEEYNSDYTVEEIFVHHHSEREDDEACFHVDDPSSGVDDPVTPYSSTEGHVADDEESISGSESGTEGVWRFGLIDDTSTDDELDMLAKEMAVHVLDSGSFKETLEYFAAGHDGASTATRKVFLKRAKQAQPRAMRTKRENFCLTAFVKINSKDAFTLFDSGCTTEACSPDFARISGVTVFPIEAPITLQLGTAGSRSKINHGMKAPMQYGSIKTTEYFDILNLDRFNAIIGTKFMCKHGIALDFETNTIRISGVPSATFTELEELAHERLFLPLEFPVLLEETGIVEDVLGNQYPEIVMEFSRHYHPDRHHAISNHERAQAARRTEPPPPQNIKVTLGDQLTEKLTTIFTKIAEEQLGEIKAGTTTLSEADIPRLRDQWMAISEDIMSGPPAQLPPLRAVNHRIPLIDDSLIYNYHLPRCADALKPQLLDKIAKYVKAGWWEPVQTDQAAPMLCIPKKTGKLRTALDARKRNANTQKDVTPFPDQDLIRMDCARAKYRSKIDLSDTYELMLPRLESMQIRLNSNYAMLLRHRSNPNPTPHKVQHSVLYKRAQA</sequence>
<feature type="coiled-coil region" evidence="1">
    <location>
        <begin position="257"/>
        <end position="295"/>
    </location>
</feature>
<gene>
    <name evidence="3" type="ORF">GGX14DRAFT_384501</name>
</gene>
<feature type="compositionally biased region" description="Basic residues" evidence="2">
    <location>
        <begin position="1"/>
        <end position="11"/>
    </location>
</feature>
<evidence type="ECO:0000256" key="1">
    <source>
        <dbReference type="SAM" id="Coils"/>
    </source>
</evidence>
<dbReference type="Gene3D" id="3.30.70.270">
    <property type="match status" value="1"/>
</dbReference>
<comment type="caution">
    <text evidence="3">The sequence shown here is derived from an EMBL/GenBank/DDBJ whole genome shotgun (WGS) entry which is preliminary data.</text>
</comment>
<feature type="region of interest" description="Disordered" evidence="2">
    <location>
        <begin position="1"/>
        <end position="44"/>
    </location>
</feature>
<feature type="compositionally biased region" description="Polar residues" evidence="2">
    <location>
        <begin position="358"/>
        <end position="376"/>
    </location>
</feature>
<evidence type="ECO:0000256" key="2">
    <source>
        <dbReference type="SAM" id="MobiDB-lite"/>
    </source>
</evidence>
<keyword evidence="4" id="KW-1185">Reference proteome</keyword>
<evidence type="ECO:0000313" key="3">
    <source>
        <dbReference type="EMBL" id="KAJ7230577.1"/>
    </source>
</evidence>
<name>A0AAD6YVI4_9AGAR</name>
<proteinExistence type="predicted"/>
<dbReference type="PANTHER" id="PTHR24559:SF444">
    <property type="entry name" value="REVERSE TRANSCRIPTASE DOMAIN-CONTAINING PROTEIN"/>
    <property type="match status" value="1"/>
</dbReference>